<name>A0A433D539_9FUNG</name>
<dbReference type="PANTHER" id="PTHR12966">
    <property type="entry name" value="NADH DEHYDROGENASE UBIQUINONE 1 ALPHA SUBCOMPLEX SUBUNIT 13"/>
    <property type="match status" value="1"/>
</dbReference>
<feature type="transmembrane region" description="Helical" evidence="11">
    <location>
        <begin position="76"/>
        <end position="96"/>
    </location>
</feature>
<evidence type="ECO:0000256" key="1">
    <source>
        <dbReference type="ARBA" id="ARBA00004298"/>
    </source>
</evidence>
<dbReference type="Proteomes" id="UP000268093">
    <property type="component" value="Unassembled WGS sequence"/>
</dbReference>
<evidence type="ECO:0000313" key="13">
    <source>
        <dbReference type="Proteomes" id="UP000268093"/>
    </source>
</evidence>
<dbReference type="EMBL" id="RBNI01006538">
    <property type="protein sequence ID" value="RUP45958.1"/>
    <property type="molecule type" value="Genomic_DNA"/>
</dbReference>
<keyword evidence="7 11" id="KW-0249">Electron transport</keyword>
<comment type="caution">
    <text evidence="12">The sequence shown here is derived from an EMBL/GenBank/DDBJ whole genome shotgun (WGS) entry which is preliminary data.</text>
</comment>
<evidence type="ECO:0000256" key="9">
    <source>
        <dbReference type="ARBA" id="ARBA00023128"/>
    </source>
</evidence>
<sequence length="175" mass="20013">HPRLLCDNVTPRRRHPQTLVRRRHPQGVFTDDSIRRCSSLRPTTMSAPQVTQDLPPPGGYPEVHYRRNIPKRGPSGAVIIGGVVAVCTFGWWRIVLGKVEKRELKRENIWARLHLVPLLTAEADRDNYRREQALLAREAAIMKDVEGWKVGESVYNNTKYYVPPAFVSVPESVKK</sequence>
<dbReference type="PANTHER" id="PTHR12966:SF0">
    <property type="entry name" value="NADH DEHYDROGENASE [UBIQUINONE] 1 ALPHA SUBCOMPLEX SUBUNIT 13"/>
    <property type="match status" value="1"/>
</dbReference>
<comment type="similarity">
    <text evidence="2 11">Belongs to the complex I NDUFA13 subunit family.</text>
</comment>
<evidence type="ECO:0000256" key="7">
    <source>
        <dbReference type="ARBA" id="ARBA00022982"/>
    </source>
</evidence>
<dbReference type="AlphaFoldDB" id="A0A433D539"/>
<keyword evidence="4 11" id="KW-0679">Respiratory chain</keyword>
<dbReference type="GO" id="GO:0045271">
    <property type="term" value="C:respiratory chain complex I"/>
    <property type="evidence" value="ECO:0007669"/>
    <property type="project" value="UniProtKB-UniRule"/>
</dbReference>
<keyword evidence="3 11" id="KW-0813">Transport</keyword>
<dbReference type="OrthoDB" id="3308at2759"/>
<dbReference type="GO" id="GO:0005743">
    <property type="term" value="C:mitochondrial inner membrane"/>
    <property type="evidence" value="ECO:0007669"/>
    <property type="project" value="UniProtKB-SubCell"/>
</dbReference>
<evidence type="ECO:0000256" key="8">
    <source>
        <dbReference type="ARBA" id="ARBA00022989"/>
    </source>
</evidence>
<evidence type="ECO:0000256" key="2">
    <source>
        <dbReference type="ARBA" id="ARBA00007312"/>
    </source>
</evidence>
<evidence type="ECO:0000256" key="4">
    <source>
        <dbReference type="ARBA" id="ARBA00022660"/>
    </source>
</evidence>
<comment type="function">
    <text evidence="11">Complex I functions in the transfer of electrons from NADH to the respiratory chain. Accessory subunit of the mitochondrial membrane respiratory chain NADH dehydrogenase (Complex I), that is believed not to be involved in catalysis.</text>
</comment>
<gene>
    <name evidence="12" type="ORF">BC936DRAFT_147522</name>
</gene>
<keyword evidence="6 11" id="KW-0999">Mitochondrion inner membrane</keyword>
<evidence type="ECO:0000256" key="10">
    <source>
        <dbReference type="ARBA" id="ARBA00023136"/>
    </source>
</evidence>
<accession>A0A433D539</accession>
<keyword evidence="10 11" id="KW-0472">Membrane</keyword>
<evidence type="ECO:0000256" key="11">
    <source>
        <dbReference type="RuleBase" id="RU368034"/>
    </source>
</evidence>
<comment type="subcellular location">
    <subcellularLocation>
        <location evidence="1 11">Mitochondrion inner membrane</location>
        <topology evidence="1 11">Single-pass membrane protein</topology>
        <orientation evidence="1 11">Matrix side</orientation>
    </subcellularLocation>
</comment>
<proteinExistence type="inferred from homology"/>
<protein>
    <recommendedName>
        <fullName evidence="11">NADH dehydrogenase [ubiquinone] 1 alpha subcomplex subunit 13</fullName>
    </recommendedName>
</protein>
<keyword evidence="5 11" id="KW-0812">Transmembrane</keyword>
<feature type="non-terminal residue" evidence="12">
    <location>
        <position position="1"/>
    </location>
</feature>
<dbReference type="Pfam" id="PF06212">
    <property type="entry name" value="GRIM-19"/>
    <property type="match status" value="1"/>
</dbReference>
<keyword evidence="8 11" id="KW-1133">Transmembrane helix</keyword>
<evidence type="ECO:0000256" key="6">
    <source>
        <dbReference type="ARBA" id="ARBA00022792"/>
    </source>
</evidence>
<evidence type="ECO:0000256" key="5">
    <source>
        <dbReference type="ARBA" id="ARBA00022692"/>
    </source>
</evidence>
<dbReference type="InterPro" id="IPR009346">
    <property type="entry name" value="GRIM-19"/>
</dbReference>
<keyword evidence="13" id="KW-1185">Reference proteome</keyword>
<organism evidence="12 13">
    <name type="scientific">Jimgerdemannia flammicorona</name>
    <dbReference type="NCBI Taxonomy" id="994334"/>
    <lineage>
        <taxon>Eukaryota</taxon>
        <taxon>Fungi</taxon>
        <taxon>Fungi incertae sedis</taxon>
        <taxon>Mucoromycota</taxon>
        <taxon>Mucoromycotina</taxon>
        <taxon>Endogonomycetes</taxon>
        <taxon>Endogonales</taxon>
        <taxon>Endogonaceae</taxon>
        <taxon>Jimgerdemannia</taxon>
    </lineage>
</organism>
<keyword evidence="9 11" id="KW-0496">Mitochondrion</keyword>
<evidence type="ECO:0000256" key="3">
    <source>
        <dbReference type="ARBA" id="ARBA00022448"/>
    </source>
</evidence>
<evidence type="ECO:0000313" key="12">
    <source>
        <dbReference type="EMBL" id="RUP45958.1"/>
    </source>
</evidence>
<reference evidence="12 13" key="1">
    <citation type="journal article" date="2018" name="New Phytol.">
        <title>Phylogenomics of Endogonaceae and evolution of mycorrhizas within Mucoromycota.</title>
        <authorList>
            <person name="Chang Y."/>
            <person name="Desiro A."/>
            <person name="Na H."/>
            <person name="Sandor L."/>
            <person name="Lipzen A."/>
            <person name="Clum A."/>
            <person name="Barry K."/>
            <person name="Grigoriev I.V."/>
            <person name="Martin F.M."/>
            <person name="Stajich J.E."/>
            <person name="Smith M.E."/>
            <person name="Bonito G."/>
            <person name="Spatafora J.W."/>
        </authorList>
    </citation>
    <scope>NUCLEOTIDE SEQUENCE [LARGE SCALE GENOMIC DNA]</scope>
    <source>
        <strain evidence="12 13">GMNB39</strain>
    </source>
</reference>